<evidence type="ECO:0000313" key="17">
    <source>
        <dbReference type="EMBL" id="RXN13552.1"/>
    </source>
</evidence>
<dbReference type="InterPro" id="IPR017452">
    <property type="entry name" value="GPCR_Rhodpsn_7TM"/>
</dbReference>
<dbReference type="GO" id="GO:0009881">
    <property type="term" value="F:photoreceptor activity"/>
    <property type="evidence" value="ECO:0007669"/>
    <property type="project" value="UniProtKB-KW"/>
</dbReference>
<accession>A0A498M213</accession>
<feature type="transmembrane region" description="Helical" evidence="13">
    <location>
        <begin position="198"/>
        <end position="218"/>
    </location>
</feature>
<dbReference type="PANTHER" id="PTHR24240">
    <property type="entry name" value="OPSIN"/>
    <property type="match status" value="1"/>
</dbReference>
<keyword evidence="8 13" id="KW-0297">G-protein coupled receptor</keyword>
<protein>
    <submittedName>
        <fullName evidence="17">Parapinopsin-like protein</fullName>
    </submittedName>
</protein>
<keyword evidence="11 13" id="KW-0675">Receptor</keyword>
<feature type="compositionally biased region" description="Pro residues" evidence="14">
    <location>
        <begin position="477"/>
        <end position="486"/>
    </location>
</feature>
<feature type="transmembrane region" description="Helical" evidence="13">
    <location>
        <begin position="412"/>
        <end position="431"/>
    </location>
</feature>
<dbReference type="Pfam" id="PF00629">
    <property type="entry name" value="MAM"/>
    <property type="match status" value="1"/>
</dbReference>
<dbReference type="InterPro" id="IPR001760">
    <property type="entry name" value="Opsin"/>
</dbReference>
<dbReference type="FunFam" id="1.20.1070.10:FF:000391">
    <property type="entry name" value="Parapinopsin b"/>
    <property type="match status" value="1"/>
</dbReference>
<dbReference type="GO" id="GO:0004930">
    <property type="term" value="F:G protein-coupled receptor activity"/>
    <property type="evidence" value="ECO:0007669"/>
    <property type="project" value="UniProtKB-KW"/>
</dbReference>
<dbReference type="InterPro" id="IPR050125">
    <property type="entry name" value="GPCR_opsins"/>
</dbReference>
<dbReference type="InterPro" id="IPR013320">
    <property type="entry name" value="ConA-like_dom_sf"/>
</dbReference>
<evidence type="ECO:0000259" key="16">
    <source>
        <dbReference type="PROSITE" id="PS50262"/>
    </source>
</evidence>
<feature type="transmembrane region" description="Helical" evidence="13">
    <location>
        <begin position="238"/>
        <end position="256"/>
    </location>
</feature>
<dbReference type="SMART" id="SM00137">
    <property type="entry name" value="MAM"/>
    <property type="match status" value="1"/>
</dbReference>
<evidence type="ECO:0000256" key="7">
    <source>
        <dbReference type="ARBA" id="ARBA00022991"/>
    </source>
</evidence>
<name>A0A498M213_LABRO</name>
<dbReference type="PRINTS" id="PR00020">
    <property type="entry name" value="MAMDOMAIN"/>
</dbReference>
<evidence type="ECO:0000256" key="5">
    <source>
        <dbReference type="ARBA" id="ARBA00022925"/>
    </source>
</evidence>
<keyword evidence="4 13" id="KW-0812">Transmembrane</keyword>
<keyword evidence="10" id="KW-1015">Disulfide bond</keyword>
<keyword evidence="12 13" id="KW-0807">Transducer</keyword>
<comment type="subcellular location">
    <subcellularLocation>
        <location evidence="1 13">Membrane</location>
        <topology evidence="1 13">Multi-pass membrane protein</topology>
    </subcellularLocation>
</comment>
<feature type="region of interest" description="Disordered" evidence="14">
    <location>
        <begin position="441"/>
        <end position="486"/>
    </location>
</feature>
<feature type="transmembrane region" description="Helical" evidence="13">
    <location>
        <begin position="322"/>
        <end position="349"/>
    </location>
</feature>
<feature type="compositionally biased region" description="Polar residues" evidence="14">
    <location>
        <begin position="444"/>
        <end position="453"/>
    </location>
</feature>
<keyword evidence="18" id="KW-1185">Reference proteome</keyword>
<dbReference type="PRINTS" id="PR00237">
    <property type="entry name" value="GPCRRHODOPSN"/>
</dbReference>
<evidence type="ECO:0000256" key="12">
    <source>
        <dbReference type="ARBA" id="ARBA00023224"/>
    </source>
</evidence>
<keyword evidence="6 13" id="KW-1133">Transmembrane helix</keyword>
<dbReference type="CDD" id="cd06263">
    <property type="entry name" value="MAM"/>
    <property type="match status" value="1"/>
</dbReference>
<dbReference type="SUPFAM" id="SSF81321">
    <property type="entry name" value="Family A G protein-coupled receptor-like"/>
    <property type="match status" value="1"/>
</dbReference>
<evidence type="ECO:0000256" key="6">
    <source>
        <dbReference type="ARBA" id="ARBA00022989"/>
    </source>
</evidence>
<dbReference type="PROSITE" id="PS00237">
    <property type="entry name" value="G_PROTEIN_RECEP_F1_1"/>
    <property type="match status" value="1"/>
</dbReference>
<dbReference type="PROSITE" id="PS00238">
    <property type="entry name" value="OPSIN"/>
    <property type="match status" value="1"/>
</dbReference>
<dbReference type="STRING" id="84645.A0A498M213"/>
<feature type="domain" description="G-protein coupled receptors family 1 profile" evidence="16">
    <location>
        <begin position="177"/>
        <end position="428"/>
    </location>
</feature>
<keyword evidence="2 13" id="KW-0600">Photoreceptor protein</keyword>
<evidence type="ECO:0000259" key="15">
    <source>
        <dbReference type="PROSITE" id="PS50060"/>
    </source>
</evidence>
<proteinExistence type="inferred from homology"/>
<dbReference type="GO" id="GO:0016020">
    <property type="term" value="C:membrane"/>
    <property type="evidence" value="ECO:0007669"/>
    <property type="project" value="UniProtKB-SubCell"/>
</dbReference>
<feature type="transmembrane region" description="Helical" evidence="13">
    <location>
        <begin position="276"/>
        <end position="293"/>
    </location>
</feature>
<dbReference type="SUPFAM" id="SSF49899">
    <property type="entry name" value="Concanavalin A-like lectins/glucanases"/>
    <property type="match status" value="1"/>
</dbReference>
<evidence type="ECO:0000256" key="13">
    <source>
        <dbReference type="RuleBase" id="RU004951"/>
    </source>
</evidence>
<dbReference type="InterPro" id="IPR000276">
    <property type="entry name" value="GPCR_Rhodpsn"/>
</dbReference>
<evidence type="ECO:0000256" key="10">
    <source>
        <dbReference type="ARBA" id="ARBA00023157"/>
    </source>
</evidence>
<keyword evidence="3 13" id="KW-0716">Sensory transduction</keyword>
<dbReference type="GO" id="GO:0007602">
    <property type="term" value="P:phototransduction"/>
    <property type="evidence" value="ECO:0007669"/>
    <property type="project" value="UniProtKB-KW"/>
</dbReference>
<feature type="transmembrane region" description="Helical" evidence="13">
    <location>
        <begin position="158"/>
        <end position="186"/>
    </location>
</feature>
<organism evidence="17 18">
    <name type="scientific">Labeo rohita</name>
    <name type="common">Indian major carp</name>
    <name type="synonym">Cyprinus rohita</name>
    <dbReference type="NCBI Taxonomy" id="84645"/>
    <lineage>
        <taxon>Eukaryota</taxon>
        <taxon>Metazoa</taxon>
        <taxon>Chordata</taxon>
        <taxon>Craniata</taxon>
        <taxon>Vertebrata</taxon>
        <taxon>Euteleostomi</taxon>
        <taxon>Actinopterygii</taxon>
        <taxon>Neopterygii</taxon>
        <taxon>Teleostei</taxon>
        <taxon>Ostariophysi</taxon>
        <taxon>Cypriniformes</taxon>
        <taxon>Cyprinidae</taxon>
        <taxon>Labeoninae</taxon>
        <taxon>Labeonini</taxon>
        <taxon>Labeo</taxon>
    </lineage>
</organism>
<dbReference type="PROSITE" id="PS50262">
    <property type="entry name" value="G_PROTEIN_RECEP_F1_2"/>
    <property type="match status" value="1"/>
</dbReference>
<feature type="domain" description="MAM" evidence="15">
    <location>
        <begin position="1"/>
        <end position="117"/>
    </location>
</feature>
<evidence type="ECO:0000256" key="14">
    <source>
        <dbReference type="SAM" id="MobiDB-lite"/>
    </source>
</evidence>
<comment type="caution">
    <text evidence="17">The sequence shown here is derived from an EMBL/GenBank/DDBJ whole genome shotgun (WGS) entry which is preliminary data.</text>
</comment>
<dbReference type="AlphaFoldDB" id="A0A498M213"/>
<comment type="similarity">
    <text evidence="13">Belongs to the G-protein coupled receptor 1 family. Opsin subfamily.</text>
</comment>
<evidence type="ECO:0000256" key="11">
    <source>
        <dbReference type="ARBA" id="ARBA00023170"/>
    </source>
</evidence>
<dbReference type="Gene3D" id="1.20.1070.10">
    <property type="entry name" value="Rhodopsin 7-helix transmembrane proteins"/>
    <property type="match status" value="1"/>
</dbReference>
<evidence type="ECO:0000256" key="4">
    <source>
        <dbReference type="ARBA" id="ARBA00022692"/>
    </source>
</evidence>
<sequence length="486" mass="53235">MLVNSSQYGAGQRAQLMLRPLSENDTHCVQFSYFLYSRDGHSPGVLNVYVRVNGGSRGNAVWNVSGSQGRQWHQVELAISTFWPSEYQIVFEATVSSEQKGYIGLDDIVLLNYPCYKVPHFSRLGDVEVKMEPTEMGIIASESAIPSSAVNGAIMPRMGYTILAVIIGFFSVFGIILNMTVIVVTFKHRQLRQPLNFALVNLAVADLGCATFGGLPTMVTNAMGYFSLGRVGCVLEGFAVAFFGIAGLCSVAIIAVERCMVVCRPVGSVTFQTRHAVAGVVIAWVWSFLWNTPPLFGWGRYELEGVQTSCAPDWYSRDLANVSYIMCYFLLCFALPFSVIVISYTRLLWTLRQVSKLKMSEGGSTARAETQVACMVVVMVMAFLLTWLPYAAFALSVILDPNLYIDPVIASVPMYLAKSSTVFNPIIYIFMNRQTLVQPDLSKDGQNSASSRFSDGRGPPGFPGRRRMGRINHGAGPTPPPMGGGG</sequence>
<dbReference type="PROSITE" id="PS50060">
    <property type="entry name" value="MAM_2"/>
    <property type="match status" value="1"/>
</dbReference>
<dbReference type="Pfam" id="PF00001">
    <property type="entry name" value="7tm_1"/>
    <property type="match status" value="1"/>
</dbReference>
<evidence type="ECO:0000256" key="3">
    <source>
        <dbReference type="ARBA" id="ARBA00022606"/>
    </source>
</evidence>
<keyword evidence="5 13" id="KW-0681">Retinal protein</keyword>
<keyword evidence="7 13" id="KW-0157">Chromophore</keyword>
<evidence type="ECO:0000256" key="2">
    <source>
        <dbReference type="ARBA" id="ARBA00022543"/>
    </source>
</evidence>
<dbReference type="PRINTS" id="PR00238">
    <property type="entry name" value="OPSIN"/>
</dbReference>
<dbReference type="Gene3D" id="2.60.120.200">
    <property type="match status" value="1"/>
</dbReference>
<reference evidence="17 18" key="1">
    <citation type="submission" date="2018-03" db="EMBL/GenBank/DDBJ databases">
        <title>Draft genome sequence of Rohu Carp (Labeo rohita).</title>
        <authorList>
            <person name="Das P."/>
            <person name="Kushwaha B."/>
            <person name="Joshi C.G."/>
            <person name="Kumar D."/>
            <person name="Nagpure N.S."/>
            <person name="Sahoo L."/>
            <person name="Das S.P."/>
            <person name="Bit A."/>
            <person name="Patnaik S."/>
            <person name="Meher P.K."/>
            <person name="Jayasankar P."/>
            <person name="Koringa P.G."/>
            <person name="Patel N.V."/>
            <person name="Hinsu A.T."/>
            <person name="Kumar R."/>
            <person name="Pandey M."/>
            <person name="Agarwal S."/>
            <person name="Srivastava S."/>
            <person name="Singh M."/>
            <person name="Iquebal M.A."/>
            <person name="Jaiswal S."/>
            <person name="Angadi U.B."/>
            <person name="Kumar N."/>
            <person name="Raza M."/>
            <person name="Shah T.M."/>
            <person name="Rai A."/>
            <person name="Jena J.K."/>
        </authorList>
    </citation>
    <scope>NUCLEOTIDE SEQUENCE [LARGE SCALE GENOMIC DNA]</scope>
    <source>
        <strain evidence="17">DASCIFA01</strain>
        <tissue evidence="17">Testis</tissue>
    </source>
</reference>
<keyword evidence="9 13" id="KW-0472">Membrane</keyword>
<dbReference type="GO" id="GO:0007601">
    <property type="term" value="P:visual perception"/>
    <property type="evidence" value="ECO:0007669"/>
    <property type="project" value="InterPro"/>
</dbReference>
<evidence type="ECO:0000256" key="1">
    <source>
        <dbReference type="ARBA" id="ARBA00004141"/>
    </source>
</evidence>
<dbReference type="CDD" id="cd15075">
    <property type="entry name" value="7tmA_Parapinopsin"/>
    <property type="match status" value="1"/>
</dbReference>
<dbReference type="InterPro" id="IPR000998">
    <property type="entry name" value="MAM_dom"/>
</dbReference>
<dbReference type="InterPro" id="IPR027430">
    <property type="entry name" value="Retinal_BS"/>
</dbReference>
<dbReference type="Proteomes" id="UP000290572">
    <property type="component" value="Unassembled WGS sequence"/>
</dbReference>
<evidence type="ECO:0000256" key="8">
    <source>
        <dbReference type="ARBA" id="ARBA00023040"/>
    </source>
</evidence>
<evidence type="ECO:0000313" key="18">
    <source>
        <dbReference type="Proteomes" id="UP000290572"/>
    </source>
</evidence>
<evidence type="ECO:0000256" key="9">
    <source>
        <dbReference type="ARBA" id="ARBA00023136"/>
    </source>
</evidence>
<gene>
    <name evidence="17" type="ORF">ROHU_029003</name>
</gene>
<feature type="transmembrane region" description="Helical" evidence="13">
    <location>
        <begin position="370"/>
        <end position="392"/>
    </location>
</feature>
<dbReference type="EMBL" id="QBIY01012972">
    <property type="protein sequence ID" value="RXN13552.1"/>
    <property type="molecule type" value="Genomic_DNA"/>
</dbReference>